<name>A0A7Z0D720_9ACTN</name>
<feature type="signal peptide" evidence="2">
    <location>
        <begin position="1"/>
        <end position="28"/>
    </location>
</feature>
<evidence type="ECO:0000313" key="4">
    <source>
        <dbReference type="EMBL" id="NYI70062.1"/>
    </source>
</evidence>
<dbReference type="GO" id="GO:0006508">
    <property type="term" value="P:proteolysis"/>
    <property type="evidence" value="ECO:0007669"/>
    <property type="project" value="InterPro"/>
</dbReference>
<dbReference type="EMBL" id="JACBZS010000001">
    <property type="protein sequence ID" value="NYI70062.1"/>
    <property type="molecule type" value="Genomic_DNA"/>
</dbReference>
<dbReference type="Pfam" id="PF04389">
    <property type="entry name" value="Peptidase_M28"/>
    <property type="match status" value="1"/>
</dbReference>
<dbReference type="RefSeq" id="WP_218843663.1">
    <property type="nucleotide sequence ID" value="NZ_JACBZS010000001.1"/>
</dbReference>
<keyword evidence="5" id="KW-1185">Reference proteome</keyword>
<proteinExistence type="predicted"/>
<dbReference type="AlphaFoldDB" id="A0A7Z0D720"/>
<dbReference type="PANTHER" id="PTHR12147:SF26">
    <property type="entry name" value="PEPTIDASE M28 DOMAIN-CONTAINING PROTEIN"/>
    <property type="match status" value="1"/>
</dbReference>
<feature type="chain" id="PRO_5039554665" description="Peptidase M28 domain-containing protein" evidence="2">
    <location>
        <begin position="29"/>
        <end position="328"/>
    </location>
</feature>
<sequence>MTATRNTRCRAAVVAAALGGWLLLGCTAGDPAPGAPPTPPGTPAPGAPGASRPTPTPSPTPAPEFSADAALADVEWLAGDIGPRLATDESFARAADEVSRRLLQLGYDVDRPEFDVPAGDSWGTPVAAGTSSNVIAQPATFDPDRDYVTIGAHLDTIAVSPGAEDNASGVAVLLELARLAASQDLQQVRFIAFGAEEPRGRGDDDHHYGSQRYVADLGSQGDRMVAMIALDRVGVPADEVPICTGGPVGSDLRDELLDVAAGLDIAARGCEGRTSDHWSFEKAGLPAARFGSVDYAGYHSRRDTPDVVDEAQLRRVGEIVWAWLADRH</sequence>
<accession>A0A7Z0D720</accession>
<protein>
    <recommendedName>
        <fullName evidence="3">Peptidase M28 domain-containing protein</fullName>
    </recommendedName>
</protein>
<dbReference type="SUPFAM" id="SSF53187">
    <property type="entry name" value="Zn-dependent exopeptidases"/>
    <property type="match status" value="1"/>
</dbReference>
<dbReference type="InterPro" id="IPR045175">
    <property type="entry name" value="M28_fam"/>
</dbReference>
<evidence type="ECO:0000313" key="5">
    <source>
        <dbReference type="Proteomes" id="UP000527616"/>
    </source>
</evidence>
<organism evidence="4 5">
    <name type="scientific">Naumannella cuiyingiana</name>
    <dbReference type="NCBI Taxonomy" id="1347891"/>
    <lineage>
        <taxon>Bacteria</taxon>
        <taxon>Bacillati</taxon>
        <taxon>Actinomycetota</taxon>
        <taxon>Actinomycetes</taxon>
        <taxon>Propionibacteriales</taxon>
        <taxon>Propionibacteriaceae</taxon>
        <taxon>Naumannella</taxon>
    </lineage>
</organism>
<evidence type="ECO:0000256" key="2">
    <source>
        <dbReference type="SAM" id="SignalP"/>
    </source>
</evidence>
<dbReference type="Gene3D" id="3.40.630.10">
    <property type="entry name" value="Zn peptidases"/>
    <property type="match status" value="1"/>
</dbReference>
<gene>
    <name evidence="4" type="ORF">GGQ54_000622</name>
</gene>
<dbReference type="Proteomes" id="UP000527616">
    <property type="component" value="Unassembled WGS sequence"/>
</dbReference>
<dbReference type="GO" id="GO:0008235">
    <property type="term" value="F:metalloexopeptidase activity"/>
    <property type="evidence" value="ECO:0007669"/>
    <property type="project" value="InterPro"/>
</dbReference>
<reference evidence="4 5" key="1">
    <citation type="submission" date="2020-07" db="EMBL/GenBank/DDBJ databases">
        <title>Sequencing the genomes of 1000 actinobacteria strains.</title>
        <authorList>
            <person name="Klenk H.-P."/>
        </authorList>
    </citation>
    <scope>NUCLEOTIDE SEQUENCE [LARGE SCALE GENOMIC DNA]</scope>
    <source>
        <strain evidence="4 5">DSM 103164</strain>
    </source>
</reference>
<keyword evidence="2" id="KW-0732">Signal</keyword>
<dbReference type="PROSITE" id="PS51257">
    <property type="entry name" value="PROKAR_LIPOPROTEIN"/>
    <property type="match status" value="1"/>
</dbReference>
<dbReference type="InterPro" id="IPR007484">
    <property type="entry name" value="Peptidase_M28"/>
</dbReference>
<evidence type="ECO:0000259" key="3">
    <source>
        <dbReference type="Pfam" id="PF04389"/>
    </source>
</evidence>
<comment type="caution">
    <text evidence="4">The sequence shown here is derived from an EMBL/GenBank/DDBJ whole genome shotgun (WGS) entry which is preliminary data.</text>
</comment>
<feature type="region of interest" description="Disordered" evidence="1">
    <location>
        <begin position="32"/>
        <end position="65"/>
    </location>
</feature>
<feature type="compositionally biased region" description="Pro residues" evidence="1">
    <location>
        <begin position="33"/>
        <end position="46"/>
    </location>
</feature>
<dbReference type="PANTHER" id="PTHR12147">
    <property type="entry name" value="METALLOPEPTIDASE M28 FAMILY MEMBER"/>
    <property type="match status" value="1"/>
</dbReference>
<evidence type="ECO:0000256" key="1">
    <source>
        <dbReference type="SAM" id="MobiDB-lite"/>
    </source>
</evidence>
<feature type="domain" description="Peptidase M28" evidence="3">
    <location>
        <begin position="133"/>
        <end position="323"/>
    </location>
</feature>